<sequence>MVKVQNFKVVIEQDENGYFVADVPSIPGCHSQGESYKEAIDNVREAIELCLEVAEENTDYKSKIEFEEDTTPSRFLGIAHVPVRFQFSK</sequence>
<dbReference type="InterPro" id="IPR031807">
    <property type="entry name" value="HicB-like"/>
</dbReference>
<dbReference type="InterPro" id="IPR035069">
    <property type="entry name" value="TTHA1013/TTHA0281-like"/>
</dbReference>
<dbReference type="EMBL" id="PCTA01000033">
    <property type="protein sequence ID" value="PIP61195.1"/>
    <property type="molecule type" value="Genomic_DNA"/>
</dbReference>
<accession>A0A2H0BU25</accession>
<dbReference type="PANTHER" id="PTHR34504">
    <property type="entry name" value="ANTITOXIN HICB"/>
    <property type="match status" value="1"/>
</dbReference>
<feature type="domain" description="HicB-like antitoxin of toxin-antitoxin system" evidence="1">
    <location>
        <begin position="7"/>
        <end position="68"/>
    </location>
</feature>
<dbReference type="Gene3D" id="3.30.160.250">
    <property type="match status" value="1"/>
</dbReference>
<protein>
    <submittedName>
        <fullName evidence="2">HicB family protein</fullName>
    </submittedName>
</protein>
<dbReference type="AlphaFoldDB" id="A0A2H0BU25"/>
<dbReference type="SUPFAM" id="SSF143100">
    <property type="entry name" value="TTHA1013/TTHA0281-like"/>
    <property type="match status" value="1"/>
</dbReference>
<proteinExistence type="predicted"/>
<name>A0A2H0BU25_9BACT</name>
<comment type="caution">
    <text evidence="2">The sequence shown here is derived from an EMBL/GenBank/DDBJ whole genome shotgun (WGS) entry which is preliminary data.</text>
</comment>
<dbReference type="PANTHER" id="PTHR34504:SF2">
    <property type="entry name" value="UPF0150 PROTEIN SSL0259"/>
    <property type="match status" value="1"/>
</dbReference>
<reference evidence="2 3" key="1">
    <citation type="submission" date="2017-09" db="EMBL/GenBank/DDBJ databases">
        <title>Depth-based differentiation of microbial function through sediment-hosted aquifers and enrichment of novel symbionts in the deep terrestrial subsurface.</title>
        <authorList>
            <person name="Probst A.J."/>
            <person name="Ladd B."/>
            <person name="Jarett J.K."/>
            <person name="Geller-Mcgrath D.E."/>
            <person name="Sieber C.M."/>
            <person name="Emerson J.B."/>
            <person name="Anantharaman K."/>
            <person name="Thomas B.C."/>
            <person name="Malmstrom R."/>
            <person name="Stieglmeier M."/>
            <person name="Klingl A."/>
            <person name="Woyke T."/>
            <person name="Ryan C.M."/>
            <person name="Banfield J.F."/>
        </authorList>
    </citation>
    <scope>NUCLEOTIDE SEQUENCE [LARGE SCALE GENOMIC DNA]</scope>
    <source>
        <strain evidence="2">CG22_combo_CG10-13_8_21_14_all_38_20</strain>
    </source>
</reference>
<organism evidence="2 3">
    <name type="scientific">Candidatus Roizmanbacteria bacterium CG22_combo_CG10-13_8_21_14_all_38_20</name>
    <dbReference type="NCBI Taxonomy" id="1974862"/>
    <lineage>
        <taxon>Bacteria</taxon>
        <taxon>Candidatus Roizmaniibacteriota</taxon>
    </lineage>
</organism>
<dbReference type="Pfam" id="PF15919">
    <property type="entry name" value="HicB_lk_antitox"/>
    <property type="match status" value="1"/>
</dbReference>
<dbReference type="InterPro" id="IPR051404">
    <property type="entry name" value="TA_system_antitoxin"/>
</dbReference>
<evidence type="ECO:0000313" key="2">
    <source>
        <dbReference type="EMBL" id="PIP61195.1"/>
    </source>
</evidence>
<dbReference type="Proteomes" id="UP000231246">
    <property type="component" value="Unassembled WGS sequence"/>
</dbReference>
<gene>
    <name evidence="2" type="ORF">COW99_05385</name>
</gene>
<evidence type="ECO:0000313" key="3">
    <source>
        <dbReference type="Proteomes" id="UP000231246"/>
    </source>
</evidence>
<evidence type="ECO:0000259" key="1">
    <source>
        <dbReference type="Pfam" id="PF15919"/>
    </source>
</evidence>